<dbReference type="InterPro" id="IPR029058">
    <property type="entry name" value="AB_hydrolase_fold"/>
</dbReference>
<accession>A0A0D6B346</accession>
<dbReference type="Proteomes" id="UP000064912">
    <property type="component" value="Chromosome"/>
</dbReference>
<dbReference type="PATRIC" id="fig|35806.4.peg.2179"/>
<dbReference type="Pfam" id="PF12697">
    <property type="entry name" value="Abhydrolase_6"/>
    <property type="match status" value="1"/>
</dbReference>
<feature type="domain" description="AB hydrolase-1" evidence="1">
    <location>
        <begin position="30"/>
        <end position="276"/>
    </location>
</feature>
<protein>
    <submittedName>
        <fullName evidence="2">Beta-ketoadipate enol-lactone hydrolase</fullName>
    </submittedName>
</protein>
<organism evidence="2 3">
    <name type="scientific">Rhodovulum sulfidophilum</name>
    <name type="common">Rhodobacter sulfidophilus</name>
    <dbReference type="NCBI Taxonomy" id="35806"/>
    <lineage>
        <taxon>Bacteria</taxon>
        <taxon>Pseudomonadati</taxon>
        <taxon>Pseudomonadota</taxon>
        <taxon>Alphaproteobacteria</taxon>
        <taxon>Rhodobacterales</taxon>
        <taxon>Paracoccaceae</taxon>
        <taxon>Rhodovulum</taxon>
    </lineage>
</organism>
<evidence type="ECO:0000259" key="1">
    <source>
        <dbReference type="Pfam" id="PF12697"/>
    </source>
</evidence>
<evidence type="ECO:0000313" key="2">
    <source>
        <dbReference type="EMBL" id="BAQ69270.1"/>
    </source>
</evidence>
<dbReference type="EMBL" id="AP014800">
    <property type="protein sequence ID" value="BAQ69270.1"/>
    <property type="molecule type" value="Genomic_DNA"/>
</dbReference>
<dbReference type="KEGG" id="rsu:NHU_02116"/>
<dbReference type="PANTHER" id="PTHR43689">
    <property type="entry name" value="HYDROLASE"/>
    <property type="match status" value="1"/>
</dbReference>
<dbReference type="PANTHER" id="PTHR43689:SF8">
    <property type="entry name" value="ALPHA_BETA-HYDROLASES SUPERFAMILY PROTEIN"/>
    <property type="match status" value="1"/>
</dbReference>
<gene>
    <name evidence="2" type="ORF">NHU_02116</name>
</gene>
<dbReference type="SUPFAM" id="SSF53474">
    <property type="entry name" value="alpha/beta-Hydrolases"/>
    <property type="match status" value="1"/>
</dbReference>
<dbReference type="AlphaFoldDB" id="A0A0D6B346"/>
<dbReference type="eggNOG" id="COG2267">
    <property type="taxonomic scope" value="Bacteria"/>
</dbReference>
<dbReference type="PRINTS" id="PR00111">
    <property type="entry name" value="ABHYDROLASE"/>
</dbReference>
<dbReference type="GO" id="GO:0016787">
    <property type="term" value="F:hydrolase activity"/>
    <property type="evidence" value="ECO:0007669"/>
    <property type="project" value="UniProtKB-KW"/>
</dbReference>
<keyword evidence="2" id="KW-0378">Hydrolase</keyword>
<dbReference type="Gene3D" id="3.40.50.1820">
    <property type="entry name" value="alpha/beta hydrolase"/>
    <property type="match status" value="1"/>
</dbReference>
<sequence length="290" mass="31054">MAEDYTPTGRLIEIDGRQVHAHQEGSGPDVILLHGAGGNTRDFTFDLLDRLSADFRVTAFDRPGLGHTDPLHPNGESPAEQAAVLEAASRRLGLGPAVLVGHSFGGAVALAWALDHPDRAAAIVSLAGAAMPWPGGLGPYYELVSSDFGSMFMVPLISAFVPRFVAEQTIARIFEPDPVPEGYGDHIGIALSLRPETLRANTRQVNGLKPHIRAMADRYDDLKMPIEILHGTADRIVPIEVHARPLAERLANVHLTELDGIGHMPHHADPEAAVAAIRRAAKRAGLHATA</sequence>
<name>A0A0D6B346_RHOSU</name>
<evidence type="ECO:0000313" key="3">
    <source>
        <dbReference type="Proteomes" id="UP000064912"/>
    </source>
</evidence>
<proteinExistence type="predicted"/>
<dbReference type="InterPro" id="IPR000073">
    <property type="entry name" value="AB_hydrolase_1"/>
</dbReference>
<reference evidence="2 3" key="1">
    <citation type="submission" date="2015-02" db="EMBL/GenBank/DDBJ databases">
        <title>Genome sequene of Rhodovulum sulfidophilum DSM 2351.</title>
        <authorList>
            <person name="Nagao N."/>
        </authorList>
    </citation>
    <scope>NUCLEOTIDE SEQUENCE [LARGE SCALE GENOMIC DNA]</scope>
    <source>
        <strain evidence="2 3">DSM 2351</strain>
    </source>
</reference>